<dbReference type="InterPro" id="IPR021994">
    <property type="entry name" value="DUF3592"/>
</dbReference>
<evidence type="ECO:0000313" key="4">
    <source>
        <dbReference type="Proteomes" id="UP000238218"/>
    </source>
</evidence>
<dbReference type="Pfam" id="PF12158">
    <property type="entry name" value="DUF3592"/>
    <property type="match status" value="1"/>
</dbReference>
<proteinExistence type="predicted"/>
<accession>A0ABX5F5M2</accession>
<reference evidence="3 4" key="2">
    <citation type="submission" date="2018-03" db="EMBL/GenBank/DDBJ databases">
        <title>The ancient ancestry and fast evolution of plastids.</title>
        <authorList>
            <person name="Moore K.R."/>
            <person name="Magnabosco C."/>
            <person name="Momper L."/>
            <person name="Gold D.A."/>
            <person name="Bosak T."/>
            <person name="Fournier G.P."/>
        </authorList>
    </citation>
    <scope>NUCLEOTIDE SEQUENCE [LARGE SCALE GENOMIC DNA]</scope>
    <source>
        <strain evidence="3 4">CCALA 015</strain>
    </source>
</reference>
<evidence type="ECO:0000313" key="3">
    <source>
        <dbReference type="EMBL" id="PSB36768.1"/>
    </source>
</evidence>
<feature type="transmembrane region" description="Helical" evidence="1">
    <location>
        <begin position="206"/>
        <end position="225"/>
    </location>
</feature>
<protein>
    <recommendedName>
        <fullName evidence="2">DUF3592 domain-containing protein</fullName>
    </recommendedName>
</protein>
<feature type="domain" description="DUF3592" evidence="2">
    <location>
        <begin position="123"/>
        <end position="200"/>
    </location>
</feature>
<keyword evidence="1" id="KW-0812">Transmembrane</keyword>
<keyword evidence="4" id="KW-1185">Reference proteome</keyword>
<gene>
    <name evidence="3" type="ORF">C7B81_12620</name>
</gene>
<dbReference type="EMBL" id="PVWP01000008">
    <property type="protein sequence ID" value="PSB36768.1"/>
    <property type="molecule type" value="Genomic_DNA"/>
</dbReference>
<evidence type="ECO:0000259" key="2">
    <source>
        <dbReference type="Pfam" id="PF12158"/>
    </source>
</evidence>
<reference evidence="3 4" key="1">
    <citation type="submission" date="2018-02" db="EMBL/GenBank/DDBJ databases">
        <authorList>
            <person name="Moore K."/>
            <person name="Momper L."/>
        </authorList>
    </citation>
    <scope>NUCLEOTIDE SEQUENCE [LARGE SCALE GENOMIC DNA]</scope>
    <source>
        <strain evidence="3 4">CCALA 015</strain>
    </source>
</reference>
<comment type="caution">
    <text evidence="3">The sequence shown here is derived from an EMBL/GenBank/DDBJ whole genome shotgun (WGS) entry which is preliminary data.</text>
</comment>
<keyword evidence="1" id="KW-0472">Membrane</keyword>
<name>A0ABX5F5M2_9CHRO</name>
<evidence type="ECO:0000256" key="1">
    <source>
        <dbReference type="SAM" id="Phobius"/>
    </source>
</evidence>
<dbReference type="Proteomes" id="UP000238218">
    <property type="component" value="Unassembled WGS sequence"/>
</dbReference>
<sequence>MVRLGSHQQRAARDSCCVSGRPCAGGRWIRSTSITFSPCFRSSARERCARWSLRRSGRGSQLLHPVCSRQYGVTRYCVTSRAGFASVPMVFAALSLLAGAALVWLSAWLKLRSQQCRQWPSVMGRVTESRVDDARLETTKPILRYHYDVGGQTYVGFRASFSGYGVSRAAMESVIKPYPQGSRVRVYYNPRHPASAVLDNTAPSDWPYWLSFGVGFLVLAVYLVLR</sequence>
<keyword evidence="1" id="KW-1133">Transmembrane helix</keyword>
<organism evidence="3 4">
    <name type="scientific">Aphanothece cf. minutissima CCALA 015</name>
    <dbReference type="NCBI Taxonomy" id="2107695"/>
    <lineage>
        <taxon>Bacteria</taxon>
        <taxon>Bacillati</taxon>
        <taxon>Cyanobacteriota</taxon>
        <taxon>Cyanophyceae</taxon>
        <taxon>Oscillatoriophycideae</taxon>
        <taxon>Chroococcales</taxon>
        <taxon>Aphanothecaceae</taxon>
        <taxon>Aphanothece</taxon>
    </lineage>
</organism>
<feature type="transmembrane region" description="Helical" evidence="1">
    <location>
        <begin position="84"/>
        <end position="105"/>
    </location>
</feature>